<dbReference type="STRING" id="765420.OSCT_2399"/>
<comment type="subcellular location">
    <subcellularLocation>
        <location evidence="2 19">Cell membrane</location>
        <topology evidence="2 19">Multi-pass membrane protein</topology>
    </subcellularLocation>
</comment>
<evidence type="ECO:0000256" key="5">
    <source>
        <dbReference type="ARBA" id="ARBA00013200"/>
    </source>
</evidence>
<keyword evidence="21" id="KW-1185">Reference proteome</keyword>
<dbReference type="eggNOG" id="COG0368">
    <property type="taxonomic scope" value="Bacteria"/>
</dbReference>
<protein>
    <recommendedName>
        <fullName evidence="6 19">Adenosylcobinamide-GDP ribazoletransferase</fullName>
        <ecNumber evidence="5 19">2.7.8.26</ecNumber>
    </recommendedName>
    <alternativeName>
        <fullName evidence="16 19">Cobalamin synthase</fullName>
    </alternativeName>
    <alternativeName>
        <fullName evidence="15 19">Cobalamin-5'-phosphate synthase</fullName>
    </alternativeName>
</protein>
<comment type="caution">
    <text evidence="20">The sequence shown here is derived from an EMBL/GenBank/DDBJ whole genome shotgun (WGS) entry which is preliminary data.</text>
</comment>
<comment type="cofactor">
    <cofactor evidence="1 19">
        <name>Mg(2+)</name>
        <dbReference type="ChEBI" id="CHEBI:18420"/>
    </cofactor>
</comment>
<keyword evidence="13 19" id="KW-0472">Membrane</keyword>
<dbReference type="AlphaFoldDB" id="E1IGE8"/>
<dbReference type="PANTHER" id="PTHR34148">
    <property type="entry name" value="ADENOSYLCOBINAMIDE-GDP RIBAZOLETRANSFERASE"/>
    <property type="match status" value="1"/>
</dbReference>
<evidence type="ECO:0000256" key="13">
    <source>
        <dbReference type="ARBA" id="ARBA00023136"/>
    </source>
</evidence>
<keyword evidence="10 19" id="KW-0812">Transmembrane</keyword>
<comment type="similarity">
    <text evidence="4 19">Belongs to the CobS family.</text>
</comment>
<feature type="transmembrane region" description="Helical" evidence="19">
    <location>
        <begin position="112"/>
        <end position="132"/>
    </location>
</feature>
<evidence type="ECO:0000256" key="15">
    <source>
        <dbReference type="ARBA" id="ARBA00032605"/>
    </source>
</evidence>
<dbReference type="EC" id="2.7.8.26" evidence="5 19"/>
<accession>E1IGE8</accession>
<dbReference type="PANTHER" id="PTHR34148:SF1">
    <property type="entry name" value="ADENOSYLCOBINAMIDE-GDP RIBAZOLETRANSFERASE"/>
    <property type="match status" value="1"/>
</dbReference>
<gene>
    <name evidence="19" type="primary">cobS</name>
    <name evidence="20" type="ORF">OSCT_2399</name>
</gene>
<comment type="function">
    <text evidence="14 19">Joins adenosylcobinamide-GDP and alpha-ribazole to generate adenosylcobalamin (Ado-cobalamin). Also synthesizes adenosylcobalamin 5'-phosphate from adenosylcobinamide-GDP and alpha-ribazole 5'-phosphate.</text>
</comment>
<keyword evidence="12 19" id="KW-1133">Transmembrane helix</keyword>
<evidence type="ECO:0000256" key="16">
    <source>
        <dbReference type="ARBA" id="ARBA00032853"/>
    </source>
</evidence>
<dbReference type="Proteomes" id="UP000054010">
    <property type="component" value="Unassembled WGS sequence"/>
</dbReference>
<keyword evidence="7 19" id="KW-1003">Cell membrane</keyword>
<evidence type="ECO:0000256" key="19">
    <source>
        <dbReference type="HAMAP-Rule" id="MF_00719"/>
    </source>
</evidence>
<keyword evidence="9 19" id="KW-0808">Transferase</keyword>
<evidence type="ECO:0000256" key="12">
    <source>
        <dbReference type="ARBA" id="ARBA00022989"/>
    </source>
</evidence>
<dbReference type="GO" id="GO:0008818">
    <property type="term" value="F:cobalamin 5'-phosphate synthase activity"/>
    <property type="evidence" value="ECO:0007669"/>
    <property type="project" value="UniProtKB-UniRule"/>
</dbReference>
<evidence type="ECO:0000256" key="6">
    <source>
        <dbReference type="ARBA" id="ARBA00015850"/>
    </source>
</evidence>
<feature type="transmembrane region" description="Helical" evidence="19">
    <location>
        <begin position="179"/>
        <end position="210"/>
    </location>
</feature>
<dbReference type="GO" id="GO:0005886">
    <property type="term" value="C:plasma membrane"/>
    <property type="evidence" value="ECO:0007669"/>
    <property type="project" value="UniProtKB-SubCell"/>
</dbReference>
<sequence length="251" mass="26123">MPTPNPLRSLGEALRFLTILPQPWLPPSAEGSFAAALPFFPLAGLVIGGLLVATGAVANLLWFSPVPTALIVVLWIILTSGLHLDGLSDTFDGVMSWRPRERKLEIMRDSRIGAMGALALAAVVLLKVSFLLAAGAMWWPAVLIAPALGRWAMIYGIVRFPSARADGLGQSARAQASMITLGVAAGSALLIAGLAAGLPGLLAVLSVTGVAHLLATWWTRALGGLTGDTYGALCELSEVVALAVISLRIFA</sequence>
<comment type="catalytic activity">
    <reaction evidence="18 19">
        <text>alpha-ribazole 5'-phosphate + adenosylcob(III)inamide-GDP = adenosylcob(III)alamin 5'-phosphate + GMP + H(+)</text>
        <dbReference type="Rhea" id="RHEA:23560"/>
        <dbReference type="ChEBI" id="CHEBI:15378"/>
        <dbReference type="ChEBI" id="CHEBI:57918"/>
        <dbReference type="ChEBI" id="CHEBI:58115"/>
        <dbReference type="ChEBI" id="CHEBI:60487"/>
        <dbReference type="ChEBI" id="CHEBI:60493"/>
        <dbReference type="EC" id="2.7.8.26"/>
    </reaction>
</comment>
<dbReference type="Pfam" id="PF02654">
    <property type="entry name" value="CobS"/>
    <property type="match status" value="1"/>
</dbReference>
<dbReference type="InterPro" id="IPR003805">
    <property type="entry name" value="CobS"/>
</dbReference>
<evidence type="ECO:0000256" key="2">
    <source>
        <dbReference type="ARBA" id="ARBA00004651"/>
    </source>
</evidence>
<name>E1IGE8_9CHLR</name>
<evidence type="ECO:0000256" key="4">
    <source>
        <dbReference type="ARBA" id="ARBA00010561"/>
    </source>
</evidence>
<dbReference type="GO" id="GO:0051073">
    <property type="term" value="F:adenosylcobinamide-GDP ribazoletransferase activity"/>
    <property type="evidence" value="ECO:0007669"/>
    <property type="project" value="UniProtKB-UniRule"/>
</dbReference>
<evidence type="ECO:0000256" key="1">
    <source>
        <dbReference type="ARBA" id="ARBA00001946"/>
    </source>
</evidence>
<dbReference type="NCBIfam" id="TIGR00317">
    <property type="entry name" value="cobS"/>
    <property type="match status" value="1"/>
</dbReference>
<dbReference type="HAMAP" id="MF_00719">
    <property type="entry name" value="CobS"/>
    <property type="match status" value="1"/>
</dbReference>
<comment type="catalytic activity">
    <reaction evidence="17 19">
        <text>alpha-ribazole + adenosylcob(III)inamide-GDP = adenosylcob(III)alamin + GMP + H(+)</text>
        <dbReference type="Rhea" id="RHEA:16049"/>
        <dbReference type="ChEBI" id="CHEBI:10329"/>
        <dbReference type="ChEBI" id="CHEBI:15378"/>
        <dbReference type="ChEBI" id="CHEBI:18408"/>
        <dbReference type="ChEBI" id="CHEBI:58115"/>
        <dbReference type="ChEBI" id="CHEBI:60487"/>
        <dbReference type="EC" id="2.7.8.26"/>
    </reaction>
</comment>
<dbReference type="EMBL" id="ADVR01000106">
    <property type="protein sequence ID" value="EFO79714.1"/>
    <property type="molecule type" value="Genomic_DNA"/>
</dbReference>
<evidence type="ECO:0000256" key="18">
    <source>
        <dbReference type="ARBA" id="ARBA00049504"/>
    </source>
</evidence>
<dbReference type="OrthoDB" id="9794626at2"/>
<evidence type="ECO:0000256" key="8">
    <source>
        <dbReference type="ARBA" id="ARBA00022573"/>
    </source>
</evidence>
<proteinExistence type="inferred from homology"/>
<evidence type="ECO:0000313" key="21">
    <source>
        <dbReference type="Proteomes" id="UP000054010"/>
    </source>
</evidence>
<dbReference type="HOGENOM" id="CLU_057426_3_1_0"/>
<feature type="transmembrane region" description="Helical" evidence="19">
    <location>
        <begin position="39"/>
        <end position="63"/>
    </location>
</feature>
<evidence type="ECO:0000256" key="10">
    <source>
        <dbReference type="ARBA" id="ARBA00022692"/>
    </source>
</evidence>
<comment type="pathway">
    <text evidence="3 19">Cofactor biosynthesis; adenosylcobalamin biosynthesis; adenosylcobalamin from cob(II)yrinate a,c-diamide: step 7/7.</text>
</comment>
<evidence type="ECO:0000256" key="14">
    <source>
        <dbReference type="ARBA" id="ARBA00025228"/>
    </source>
</evidence>
<evidence type="ECO:0000256" key="17">
    <source>
        <dbReference type="ARBA" id="ARBA00048623"/>
    </source>
</evidence>
<feature type="transmembrane region" description="Helical" evidence="19">
    <location>
        <begin position="69"/>
        <end position="91"/>
    </location>
</feature>
<organism evidence="20 21">
    <name type="scientific">Oscillochloris trichoides DG-6</name>
    <dbReference type="NCBI Taxonomy" id="765420"/>
    <lineage>
        <taxon>Bacteria</taxon>
        <taxon>Bacillati</taxon>
        <taxon>Chloroflexota</taxon>
        <taxon>Chloroflexia</taxon>
        <taxon>Chloroflexales</taxon>
        <taxon>Chloroflexineae</taxon>
        <taxon>Oscillochloridaceae</taxon>
        <taxon>Oscillochloris</taxon>
    </lineage>
</organism>
<evidence type="ECO:0000256" key="9">
    <source>
        <dbReference type="ARBA" id="ARBA00022679"/>
    </source>
</evidence>
<dbReference type="GO" id="GO:0009236">
    <property type="term" value="P:cobalamin biosynthetic process"/>
    <property type="evidence" value="ECO:0007669"/>
    <property type="project" value="UniProtKB-UniRule"/>
</dbReference>
<keyword evidence="8 19" id="KW-0169">Cobalamin biosynthesis</keyword>
<reference evidence="20 21" key="1">
    <citation type="journal article" date="2011" name="J. Bacteriol.">
        <title>Draft genome sequence of the anoxygenic filamentous phototrophic bacterium Oscillochloris trichoides subsp. DG-6.</title>
        <authorList>
            <person name="Kuznetsov B.B."/>
            <person name="Ivanovsky R.N."/>
            <person name="Keppen O.I."/>
            <person name="Sukhacheva M.V."/>
            <person name="Bumazhkin B.K."/>
            <person name="Patutina E.O."/>
            <person name="Beletsky A.V."/>
            <person name="Mardanov A.V."/>
            <person name="Baslerov R.V."/>
            <person name="Panteleeva A.N."/>
            <person name="Kolganova T.V."/>
            <person name="Ravin N.V."/>
            <person name="Skryabin K.G."/>
        </authorList>
    </citation>
    <scope>NUCLEOTIDE SEQUENCE [LARGE SCALE GENOMIC DNA]</scope>
    <source>
        <strain evidence="20 21">DG-6</strain>
    </source>
</reference>
<evidence type="ECO:0000256" key="11">
    <source>
        <dbReference type="ARBA" id="ARBA00022842"/>
    </source>
</evidence>
<evidence type="ECO:0000256" key="3">
    <source>
        <dbReference type="ARBA" id="ARBA00004663"/>
    </source>
</evidence>
<evidence type="ECO:0000313" key="20">
    <source>
        <dbReference type="EMBL" id="EFO79714.1"/>
    </source>
</evidence>
<feature type="transmembrane region" description="Helical" evidence="19">
    <location>
        <begin position="138"/>
        <end position="158"/>
    </location>
</feature>
<evidence type="ECO:0000256" key="7">
    <source>
        <dbReference type="ARBA" id="ARBA00022475"/>
    </source>
</evidence>
<keyword evidence="11 19" id="KW-0460">Magnesium</keyword>
<dbReference type="UniPathway" id="UPA00148">
    <property type="reaction ID" value="UER00238"/>
</dbReference>